<reference evidence="2 3" key="1">
    <citation type="submission" date="2021-01" db="EMBL/GenBank/DDBJ databases">
        <title>Whole genome shotgun sequence of Actinoplanes couchii NBRC 106145.</title>
        <authorList>
            <person name="Komaki H."/>
            <person name="Tamura T."/>
        </authorList>
    </citation>
    <scope>NUCLEOTIDE SEQUENCE [LARGE SCALE GENOMIC DNA]</scope>
    <source>
        <strain evidence="2 3">NBRC 106145</strain>
    </source>
</reference>
<keyword evidence="3" id="KW-1185">Reference proteome</keyword>
<comment type="caution">
    <text evidence="2">The sequence shown here is derived from an EMBL/GenBank/DDBJ whole genome shotgun (WGS) entry which is preliminary data.</text>
</comment>
<dbReference type="Proteomes" id="UP000612282">
    <property type="component" value="Unassembled WGS sequence"/>
</dbReference>
<dbReference type="Pfam" id="PF13676">
    <property type="entry name" value="TIR_2"/>
    <property type="match status" value="1"/>
</dbReference>
<proteinExistence type="predicted"/>
<gene>
    <name evidence="2" type="ORF">Aco03nite_014800</name>
</gene>
<dbReference type="InterPro" id="IPR000157">
    <property type="entry name" value="TIR_dom"/>
</dbReference>
<accession>A0ABQ3X3I2</accession>
<evidence type="ECO:0000313" key="3">
    <source>
        <dbReference type="Proteomes" id="UP000612282"/>
    </source>
</evidence>
<dbReference type="EMBL" id="BOMG01000026">
    <property type="protein sequence ID" value="GID53076.1"/>
    <property type="molecule type" value="Genomic_DNA"/>
</dbReference>
<name>A0ABQ3X3I2_9ACTN</name>
<evidence type="ECO:0000259" key="1">
    <source>
        <dbReference type="Pfam" id="PF13676"/>
    </source>
</evidence>
<sequence>MVPVLVSHASADEPWAQWIAGSLRAAGHPARLDPADRAFARRLCAAPPGPDPVLLLLSAEHRATPADWTMLAQAPTLAGRLFAVRLDAGAAPRALRPLPCRSLHGLDEEEALEVLLALAGGIRRENFGDSGLRPTAEW</sequence>
<protein>
    <recommendedName>
        <fullName evidence="1">TIR domain-containing protein</fullName>
    </recommendedName>
</protein>
<evidence type="ECO:0000313" key="2">
    <source>
        <dbReference type="EMBL" id="GID53076.1"/>
    </source>
</evidence>
<feature type="domain" description="TIR" evidence="1">
    <location>
        <begin position="4"/>
        <end position="115"/>
    </location>
</feature>
<organism evidence="2 3">
    <name type="scientific">Actinoplanes couchii</name>
    <dbReference type="NCBI Taxonomy" id="403638"/>
    <lineage>
        <taxon>Bacteria</taxon>
        <taxon>Bacillati</taxon>
        <taxon>Actinomycetota</taxon>
        <taxon>Actinomycetes</taxon>
        <taxon>Micromonosporales</taxon>
        <taxon>Micromonosporaceae</taxon>
        <taxon>Actinoplanes</taxon>
    </lineage>
</organism>